<proteinExistence type="predicted"/>
<dbReference type="Proteomes" id="UP000199352">
    <property type="component" value="Unassembled WGS sequence"/>
</dbReference>
<dbReference type="STRING" id="402600.SAMN05216188_127105"/>
<dbReference type="InterPro" id="IPR011009">
    <property type="entry name" value="Kinase-like_dom_sf"/>
</dbReference>
<evidence type="ECO:0000313" key="2">
    <source>
        <dbReference type="EMBL" id="SES24053.1"/>
    </source>
</evidence>
<dbReference type="PROSITE" id="PS50011">
    <property type="entry name" value="PROTEIN_KINASE_DOM"/>
    <property type="match status" value="1"/>
</dbReference>
<dbReference type="Gene3D" id="1.10.510.10">
    <property type="entry name" value="Transferase(Phosphotransferase) domain 1"/>
    <property type="match status" value="1"/>
</dbReference>
<dbReference type="GO" id="GO:0004672">
    <property type="term" value="F:protein kinase activity"/>
    <property type="evidence" value="ECO:0007669"/>
    <property type="project" value="InterPro"/>
</dbReference>
<keyword evidence="3" id="KW-1185">Reference proteome</keyword>
<dbReference type="EMBL" id="FOFR01000027">
    <property type="protein sequence ID" value="SES24053.1"/>
    <property type="molecule type" value="Genomic_DNA"/>
</dbReference>
<reference evidence="3" key="1">
    <citation type="submission" date="2016-10" db="EMBL/GenBank/DDBJ databases">
        <authorList>
            <person name="Varghese N."/>
            <person name="Submissions S."/>
        </authorList>
    </citation>
    <scope>NUCLEOTIDE SEQUENCE [LARGE SCALE GENOMIC DNA]</scope>
    <source>
        <strain evidence="3">CGMCC 4.3525</strain>
    </source>
</reference>
<evidence type="ECO:0000313" key="3">
    <source>
        <dbReference type="Proteomes" id="UP000199352"/>
    </source>
</evidence>
<dbReference type="SUPFAM" id="SSF56112">
    <property type="entry name" value="Protein kinase-like (PK-like)"/>
    <property type="match status" value="2"/>
</dbReference>
<dbReference type="GO" id="GO:0005524">
    <property type="term" value="F:ATP binding"/>
    <property type="evidence" value="ECO:0007669"/>
    <property type="project" value="InterPro"/>
</dbReference>
<protein>
    <recommendedName>
        <fullName evidence="1">Protein kinase domain-containing protein</fullName>
    </recommendedName>
</protein>
<dbReference type="AlphaFoldDB" id="A0A1H9VS12"/>
<gene>
    <name evidence="2" type="ORF">SAMN05216188_127105</name>
</gene>
<sequence length="301" mass="33393">MERAKPLGSGIGGSSSLMEVGGIPVFVKRLPLTDLELLPENVRSTANVFGLPTSCHYGVGLIGGPGFGAWRELAVHTMTTGWVLSREYEGFPLMYHWRVLPHPGQSLPDELADVDEVVAYWGGSPELRGRLEALRDASASIALFLEYIPQNLHDWLGAQVAAGDEAIVRACRLVEEQLRAGVSFMNSRGLLHFDGHFQNILTDGERLYFADYGLAISSRFDLSEEEAGFLADHRDYDLRYTATHLFLWLTTALRSAAVPPEVAALLARHAPVAGVMTDFYRRFRYESRQTPYPAGELRSVR</sequence>
<accession>A0A1H9VS12</accession>
<dbReference type="InterPro" id="IPR000719">
    <property type="entry name" value="Prot_kinase_dom"/>
</dbReference>
<organism evidence="2 3">
    <name type="scientific">Lentzea xinjiangensis</name>
    <dbReference type="NCBI Taxonomy" id="402600"/>
    <lineage>
        <taxon>Bacteria</taxon>
        <taxon>Bacillati</taxon>
        <taxon>Actinomycetota</taxon>
        <taxon>Actinomycetes</taxon>
        <taxon>Pseudonocardiales</taxon>
        <taxon>Pseudonocardiaceae</taxon>
        <taxon>Lentzea</taxon>
    </lineage>
</organism>
<name>A0A1H9VS12_9PSEU</name>
<feature type="domain" description="Protein kinase" evidence="1">
    <location>
        <begin position="1"/>
        <end position="301"/>
    </location>
</feature>
<evidence type="ECO:0000259" key="1">
    <source>
        <dbReference type="PROSITE" id="PS50011"/>
    </source>
</evidence>